<keyword evidence="9" id="KW-1185">Reference proteome</keyword>
<evidence type="ECO:0000259" key="7">
    <source>
        <dbReference type="Pfam" id="PF08281"/>
    </source>
</evidence>
<sequence length="161" mass="18066">MTPEMLANLISAHAAPLVLFARQWCALPDDVVQEAFVQLHLQQPPPDDPVAWLYRVVRNRAVSASRSDRRRRDRESRRAVDAGWFQPAPDGDRLDRIAAMDALQELPLPEREIIIAHLWGGLTFAQIGGLVDCSAATAFRRYQTALQQLRTRLGVSCPNSN</sequence>
<dbReference type="SUPFAM" id="SSF88946">
    <property type="entry name" value="Sigma2 domain of RNA polymerase sigma factors"/>
    <property type="match status" value="1"/>
</dbReference>
<keyword evidence="4" id="KW-0238">DNA-binding</keyword>
<dbReference type="AlphaFoldDB" id="A0A6C2YT34"/>
<dbReference type="GO" id="GO:0003677">
    <property type="term" value="F:DNA binding"/>
    <property type="evidence" value="ECO:0007669"/>
    <property type="project" value="UniProtKB-KW"/>
</dbReference>
<keyword evidence="3" id="KW-0731">Sigma factor</keyword>
<evidence type="ECO:0000313" key="9">
    <source>
        <dbReference type="Proteomes" id="UP000464378"/>
    </source>
</evidence>
<dbReference type="Gene3D" id="1.10.1740.10">
    <property type="match status" value="1"/>
</dbReference>
<name>A0A6C2YT34_9BACT</name>
<dbReference type="InterPro" id="IPR013324">
    <property type="entry name" value="RNA_pol_sigma_r3/r4-like"/>
</dbReference>
<evidence type="ECO:0000313" key="8">
    <source>
        <dbReference type="EMBL" id="VIP04880.1"/>
    </source>
</evidence>
<dbReference type="InParanoid" id="A0A6C2YT34"/>
<evidence type="ECO:0000256" key="5">
    <source>
        <dbReference type="ARBA" id="ARBA00023163"/>
    </source>
</evidence>
<dbReference type="InterPro" id="IPR007627">
    <property type="entry name" value="RNA_pol_sigma70_r2"/>
</dbReference>
<organism evidence="8">
    <name type="scientific">Tuwongella immobilis</name>
    <dbReference type="NCBI Taxonomy" id="692036"/>
    <lineage>
        <taxon>Bacteria</taxon>
        <taxon>Pseudomonadati</taxon>
        <taxon>Planctomycetota</taxon>
        <taxon>Planctomycetia</taxon>
        <taxon>Gemmatales</taxon>
        <taxon>Gemmataceae</taxon>
        <taxon>Tuwongella</taxon>
    </lineage>
</organism>
<keyword evidence="2" id="KW-0805">Transcription regulation</keyword>
<evidence type="ECO:0000256" key="2">
    <source>
        <dbReference type="ARBA" id="ARBA00023015"/>
    </source>
</evidence>
<gene>
    <name evidence="8" type="ORF">GMBLW1_43130</name>
</gene>
<dbReference type="Gene3D" id="1.10.10.10">
    <property type="entry name" value="Winged helix-like DNA-binding domain superfamily/Winged helix DNA-binding domain"/>
    <property type="match status" value="1"/>
</dbReference>
<accession>A0A6C2YT34</accession>
<dbReference type="InterPro" id="IPR013325">
    <property type="entry name" value="RNA_pol_sigma_r2"/>
</dbReference>
<dbReference type="NCBIfam" id="TIGR02937">
    <property type="entry name" value="sigma70-ECF"/>
    <property type="match status" value="1"/>
</dbReference>
<dbReference type="EMBL" id="LR593887">
    <property type="protein sequence ID" value="VTS07119.1"/>
    <property type="molecule type" value="Genomic_DNA"/>
</dbReference>
<dbReference type="SUPFAM" id="SSF88659">
    <property type="entry name" value="Sigma3 and sigma4 domains of RNA polymerase sigma factors"/>
    <property type="match status" value="1"/>
</dbReference>
<dbReference type="GO" id="GO:0016987">
    <property type="term" value="F:sigma factor activity"/>
    <property type="evidence" value="ECO:0007669"/>
    <property type="project" value="UniProtKB-KW"/>
</dbReference>
<evidence type="ECO:0000256" key="3">
    <source>
        <dbReference type="ARBA" id="ARBA00023082"/>
    </source>
</evidence>
<feature type="domain" description="RNA polymerase sigma-70 region 2" evidence="6">
    <location>
        <begin position="10"/>
        <end position="71"/>
    </location>
</feature>
<reference evidence="8" key="1">
    <citation type="submission" date="2019-04" db="EMBL/GenBank/DDBJ databases">
        <authorList>
            <consortium name="Science for Life Laboratories"/>
        </authorList>
    </citation>
    <scope>NUCLEOTIDE SEQUENCE</scope>
    <source>
        <strain evidence="8">MBLW1</strain>
    </source>
</reference>
<dbReference type="KEGG" id="tim:GMBLW1_43130"/>
<dbReference type="EMBL" id="LR586016">
    <property type="protein sequence ID" value="VIP04880.1"/>
    <property type="molecule type" value="Genomic_DNA"/>
</dbReference>
<dbReference type="GO" id="GO:0006352">
    <property type="term" value="P:DNA-templated transcription initiation"/>
    <property type="evidence" value="ECO:0007669"/>
    <property type="project" value="InterPro"/>
</dbReference>
<dbReference type="Pfam" id="PF04542">
    <property type="entry name" value="Sigma70_r2"/>
    <property type="match status" value="1"/>
</dbReference>
<evidence type="ECO:0000256" key="4">
    <source>
        <dbReference type="ARBA" id="ARBA00023125"/>
    </source>
</evidence>
<dbReference type="InterPro" id="IPR039425">
    <property type="entry name" value="RNA_pol_sigma-70-like"/>
</dbReference>
<evidence type="ECO:0000259" key="6">
    <source>
        <dbReference type="Pfam" id="PF04542"/>
    </source>
</evidence>
<dbReference type="Proteomes" id="UP000464378">
    <property type="component" value="Chromosome"/>
</dbReference>
<proteinExistence type="inferred from homology"/>
<feature type="domain" description="RNA polymerase sigma factor 70 region 4 type 2" evidence="7">
    <location>
        <begin position="98"/>
        <end position="149"/>
    </location>
</feature>
<dbReference type="InterPro" id="IPR014284">
    <property type="entry name" value="RNA_pol_sigma-70_dom"/>
</dbReference>
<evidence type="ECO:0000256" key="1">
    <source>
        <dbReference type="ARBA" id="ARBA00010641"/>
    </source>
</evidence>
<comment type="similarity">
    <text evidence="1">Belongs to the sigma-70 factor family. ECF subfamily.</text>
</comment>
<keyword evidence="5" id="KW-0804">Transcription</keyword>
<protein>
    <recommendedName>
        <fullName evidence="10">RNA polymerase sigma factor 70 region 4 type 2 domain-containing protein</fullName>
    </recommendedName>
</protein>
<dbReference type="PANTHER" id="PTHR43133">
    <property type="entry name" value="RNA POLYMERASE ECF-TYPE SIGMA FACTO"/>
    <property type="match status" value="1"/>
</dbReference>
<dbReference type="InterPro" id="IPR036388">
    <property type="entry name" value="WH-like_DNA-bd_sf"/>
</dbReference>
<dbReference type="InterPro" id="IPR013249">
    <property type="entry name" value="RNA_pol_sigma70_r4_t2"/>
</dbReference>
<dbReference type="CDD" id="cd06171">
    <property type="entry name" value="Sigma70_r4"/>
    <property type="match status" value="1"/>
</dbReference>
<dbReference type="Pfam" id="PF08281">
    <property type="entry name" value="Sigma70_r4_2"/>
    <property type="match status" value="1"/>
</dbReference>
<evidence type="ECO:0008006" key="10">
    <source>
        <dbReference type="Google" id="ProtNLM"/>
    </source>
</evidence>
<dbReference type="PANTHER" id="PTHR43133:SF8">
    <property type="entry name" value="RNA POLYMERASE SIGMA FACTOR HI_1459-RELATED"/>
    <property type="match status" value="1"/>
</dbReference>